<feature type="domain" description="DnaT DNA-binding" evidence="2">
    <location>
        <begin position="288"/>
        <end position="351"/>
    </location>
</feature>
<comment type="caution">
    <text evidence="3">The sequence shown here is derived from an EMBL/GenBank/DDBJ whole genome shotgun (WGS) entry which is preliminary data.</text>
</comment>
<dbReference type="Gene3D" id="1.10.8.1180">
    <property type="match status" value="3"/>
</dbReference>
<feature type="region of interest" description="Disordered" evidence="1">
    <location>
        <begin position="355"/>
        <end position="386"/>
    </location>
</feature>
<evidence type="ECO:0000256" key="1">
    <source>
        <dbReference type="SAM" id="MobiDB-lite"/>
    </source>
</evidence>
<evidence type="ECO:0000313" key="3">
    <source>
        <dbReference type="EMBL" id="GHD39450.1"/>
    </source>
</evidence>
<gene>
    <name evidence="3" type="ORF">GCM10007053_30910</name>
</gene>
<evidence type="ECO:0000313" key="4">
    <source>
        <dbReference type="Proteomes" id="UP000644693"/>
    </source>
</evidence>
<dbReference type="InterPro" id="IPR040480">
    <property type="entry name" value="DnaT_DNA_bind"/>
</dbReference>
<dbReference type="Proteomes" id="UP000644693">
    <property type="component" value="Unassembled WGS sequence"/>
</dbReference>
<organism evidence="3 4">
    <name type="scientific">Parahalioglobus pacificus</name>
    <dbReference type="NCBI Taxonomy" id="930806"/>
    <lineage>
        <taxon>Bacteria</taxon>
        <taxon>Pseudomonadati</taxon>
        <taxon>Pseudomonadota</taxon>
        <taxon>Gammaproteobacteria</taxon>
        <taxon>Cellvibrionales</taxon>
        <taxon>Halieaceae</taxon>
        <taxon>Parahalioglobus</taxon>
    </lineage>
</organism>
<reference evidence="3" key="1">
    <citation type="journal article" date="2014" name="Int. J. Syst. Evol. Microbiol.">
        <title>Complete genome sequence of Corynebacterium casei LMG S-19264T (=DSM 44701T), isolated from a smear-ripened cheese.</title>
        <authorList>
            <consortium name="US DOE Joint Genome Institute (JGI-PGF)"/>
            <person name="Walter F."/>
            <person name="Albersmeier A."/>
            <person name="Kalinowski J."/>
            <person name="Ruckert C."/>
        </authorList>
    </citation>
    <scope>NUCLEOTIDE SEQUENCE</scope>
    <source>
        <strain evidence="3">KCTC 23430</strain>
    </source>
</reference>
<protein>
    <recommendedName>
        <fullName evidence="2">DnaT DNA-binding domain-containing protein</fullName>
    </recommendedName>
</protein>
<keyword evidence="4" id="KW-1185">Reference proteome</keyword>
<feature type="compositionally biased region" description="Polar residues" evidence="1">
    <location>
        <begin position="355"/>
        <end position="367"/>
    </location>
</feature>
<dbReference type="EMBL" id="BMYM01000005">
    <property type="protein sequence ID" value="GHD39450.1"/>
    <property type="molecule type" value="Genomic_DNA"/>
</dbReference>
<dbReference type="AlphaFoldDB" id="A0A918XNH4"/>
<accession>A0A918XNH4</accession>
<dbReference type="Pfam" id="PF17948">
    <property type="entry name" value="DnaT"/>
    <property type="match status" value="3"/>
</dbReference>
<sequence length="386" mass="44205">MARYIMADSSLVPERQLVFSPGLAATIGLEEAILLQQVSLEQSYSQPSIRRGLAWFTMERERLLQQLPFWSAIDLHRILRSLVDKGVILVDSPPIHSHPQLVVALNEPVTQPGQASPLQAASTREQVAAAPAGRAAARLPENWSPGENLLQLLALNHNIPRQFALDQLEDFIFYWRERGDSSHAWENKFRQHVTARWRRAQQDTAEQFKADQQAPLDGAWRPSVDAMDIMLRDGIAPDFIEQTIPEFVLYWRERKQKPEGLNSKFITHIRLQWTRYTSGLKHSTEPTRIADTWQPGPDVFDILALAHIDAQFARSLVPEFVMYWRESNQLHTSWNSKFLQHVKYQWARRLQLANTSSGNDGQDISGTRRTRDTSLAEDLGDTSWAE</sequence>
<evidence type="ECO:0000259" key="2">
    <source>
        <dbReference type="Pfam" id="PF17948"/>
    </source>
</evidence>
<reference evidence="3" key="2">
    <citation type="submission" date="2020-09" db="EMBL/GenBank/DDBJ databases">
        <authorList>
            <person name="Sun Q."/>
            <person name="Kim S."/>
        </authorList>
    </citation>
    <scope>NUCLEOTIDE SEQUENCE</scope>
    <source>
        <strain evidence="3">KCTC 23430</strain>
    </source>
</reference>
<proteinExistence type="predicted"/>
<name>A0A918XNH4_9GAMM</name>
<feature type="domain" description="DnaT DNA-binding" evidence="2">
    <location>
        <begin position="215"/>
        <end position="278"/>
    </location>
</feature>
<feature type="domain" description="DnaT DNA-binding" evidence="2">
    <location>
        <begin position="139"/>
        <end position="204"/>
    </location>
</feature>